<dbReference type="RefSeq" id="WP_090676316.1">
    <property type="nucleotide sequence ID" value="NZ_FNIT01000011.1"/>
</dbReference>
<evidence type="ECO:0000256" key="1">
    <source>
        <dbReference type="SAM" id="Phobius"/>
    </source>
</evidence>
<keyword evidence="1" id="KW-0812">Transmembrane</keyword>
<dbReference type="AlphaFoldDB" id="A0A1H0LRF9"/>
<name>A0A1H0LRF9_9HYPH</name>
<dbReference type="Proteomes" id="UP000198793">
    <property type="component" value="Unassembled WGS sequence"/>
</dbReference>
<proteinExistence type="predicted"/>
<reference evidence="2 3" key="1">
    <citation type="submission" date="2016-10" db="EMBL/GenBank/DDBJ databases">
        <authorList>
            <person name="de Groot N.N."/>
        </authorList>
    </citation>
    <scope>NUCLEOTIDE SEQUENCE [LARGE SCALE GENOMIC DNA]</scope>
    <source>
        <strain evidence="3">L7-484,KACC 16230,DSM 25025</strain>
    </source>
</reference>
<protein>
    <submittedName>
        <fullName evidence="2">Uncharacterized protein</fullName>
    </submittedName>
</protein>
<keyword evidence="1" id="KW-1133">Transmembrane helix</keyword>
<keyword evidence="1" id="KW-0472">Membrane</keyword>
<dbReference type="EMBL" id="FNIT01000011">
    <property type="protein sequence ID" value="SDO70631.1"/>
    <property type="molecule type" value="Genomic_DNA"/>
</dbReference>
<feature type="transmembrane region" description="Helical" evidence="1">
    <location>
        <begin position="76"/>
        <end position="99"/>
    </location>
</feature>
<gene>
    <name evidence="2" type="ORF">SAMN05192530_11110</name>
</gene>
<organism evidence="2 3">
    <name type="scientific">Aureimonas jatrophae</name>
    <dbReference type="NCBI Taxonomy" id="1166073"/>
    <lineage>
        <taxon>Bacteria</taxon>
        <taxon>Pseudomonadati</taxon>
        <taxon>Pseudomonadota</taxon>
        <taxon>Alphaproteobacteria</taxon>
        <taxon>Hyphomicrobiales</taxon>
        <taxon>Aurantimonadaceae</taxon>
        <taxon>Aureimonas</taxon>
    </lineage>
</organism>
<evidence type="ECO:0000313" key="2">
    <source>
        <dbReference type="EMBL" id="SDO70631.1"/>
    </source>
</evidence>
<evidence type="ECO:0000313" key="3">
    <source>
        <dbReference type="Proteomes" id="UP000198793"/>
    </source>
</evidence>
<sequence length="118" mass="11785">MRLVAWTLRLLGCLVLAVGVVLAVGDAARSIAADRLTLLSIDETLAMAMPANPAEAATAGPAASGVFGAASEGAPLSAVLGLQPASVVAGLAGLLLIALGRPQGRGRRSYAPRRSKAE</sequence>
<accession>A0A1H0LRF9</accession>
<keyword evidence="3" id="KW-1185">Reference proteome</keyword>